<dbReference type="Pfam" id="PF07876">
    <property type="entry name" value="Dabb"/>
    <property type="match status" value="1"/>
</dbReference>
<sequence>MRNLMILAFSLLLFAACQAPQKEEKIIEKVIEKEIVTMDKALRHVVLFKFKDGTAEEDIQKVVDAFTALPSKIDVIKSIEWGTNNSPEGLDQGFTHCFFLTFASEADRDIYLPHPDHKAFGAVLGPHLDKVLVVDYWTK</sequence>
<gene>
    <name evidence="4" type="ORF">NU887_02900</name>
</gene>
<dbReference type="Proteomes" id="UP001142175">
    <property type="component" value="Unassembled WGS sequence"/>
</dbReference>
<reference evidence="4" key="1">
    <citation type="submission" date="2022-08" db="EMBL/GenBank/DDBJ databases">
        <authorList>
            <person name="Zhang D."/>
        </authorList>
    </citation>
    <scope>NUCLEOTIDE SEQUENCE</scope>
    <source>
        <strain evidence="4">XJ19-11</strain>
    </source>
</reference>
<evidence type="ECO:0000256" key="1">
    <source>
        <dbReference type="ARBA" id="ARBA00011738"/>
    </source>
</evidence>
<dbReference type="RefSeq" id="WP_258421853.1">
    <property type="nucleotide sequence ID" value="NZ_JANAEZ010000001.1"/>
</dbReference>
<evidence type="ECO:0000313" key="5">
    <source>
        <dbReference type="Proteomes" id="UP001142175"/>
    </source>
</evidence>
<comment type="caution">
    <text evidence="4">The sequence shown here is derived from an EMBL/GenBank/DDBJ whole genome shotgun (WGS) entry which is preliminary data.</text>
</comment>
<dbReference type="PANTHER" id="PTHR33178">
    <property type="match status" value="1"/>
</dbReference>
<feature type="signal peptide" evidence="2">
    <location>
        <begin position="1"/>
        <end position="19"/>
    </location>
</feature>
<feature type="domain" description="Stress-response A/B barrel" evidence="3">
    <location>
        <begin position="42"/>
        <end position="136"/>
    </location>
</feature>
<name>A0A9X2P3H6_9BACT</name>
<dbReference type="InterPro" id="IPR044662">
    <property type="entry name" value="HS1/DABB1-like"/>
</dbReference>
<dbReference type="SUPFAM" id="SSF54909">
    <property type="entry name" value="Dimeric alpha+beta barrel"/>
    <property type="match status" value="1"/>
</dbReference>
<proteinExistence type="predicted"/>
<organism evidence="4 5">
    <name type="scientific">Aquiflexum gelatinilyticum</name>
    <dbReference type="NCBI Taxonomy" id="2961943"/>
    <lineage>
        <taxon>Bacteria</taxon>
        <taxon>Pseudomonadati</taxon>
        <taxon>Bacteroidota</taxon>
        <taxon>Cytophagia</taxon>
        <taxon>Cytophagales</taxon>
        <taxon>Cyclobacteriaceae</taxon>
        <taxon>Aquiflexum</taxon>
    </lineage>
</organism>
<comment type="subunit">
    <text evidence="1">Homodimer.</text>
</comment>
<dbReference type="InterPro" id="IPR013097">
    <property type="entry name" value="Dabb"/>
</dbReference>
<dbReference type="AlphaFoldDB" id="A0A9X2P3H6"/>
<evidence type="ECO:0000259" key="3">
    <source>
        <dbReference type="PROSITE" id="PS51502"/>
    </source>
</evidence>
<dbReference type="PANTHER" id="PTHR33178:SF10">
    <property type="entry name" value="STRESS-RESPONSE A_B BARREL DOMAIN-CONTAINING PROTEIN"/>
    <property type="match status" value="1"/>
</dbReference>
<accession>A0A9X2P3H6</accession>
<evidence type="ECO:0000313" key="4">
    <source>
        <dbReference type="EMBL" id="MCR9013966.1"/>
    </source>
</evidence>
<dbReference type="PROSITE" id="PS51502">
    <property type="entry name" value="S_R_A_B_BARREL"/>
    <property type="match status" value="1"/>
</dbReference>
<keyword evidence="2" id="KW-0732">Signal</keyword>
<dbReference type="Gene3D" id="3.30.70.100">
    <property type="match status" value="1"/>
</dbReference>
<dbReference type="PROSITE" id="PS51257">
    <property type="entry name" value="PROKAR_LIPOPROTEIN"/>
    <property type="match status" value="1"/>
</dbReference>
<keyword evidence="5" id="KW-1185">Reference proteome</keyword>
<dbReference type="EMBL" id="JANSUY010000001">
    <property type="protein sequence ID" value="MCR9013966.1"/>
    <property type="molecule type" value="Genomic_DNA"/>
</dbReference>
<dbReference type="SMART" id="SM00886">
    <property type="entry name" value="Dabb"/>
    <property type="match status" value="1"/>
</dbReference>
<feature type="chain" id="PRO_5040790878" evidence="2">
    <location>
        <begin position="20"/>
        <end position="139"/>
    </location>
</feature>
<evidence type="ECO:0000256" key="2">
    <source>
        <dbReference type="SAM" id="SignalP"/>
    </source>
</evidence>
<dbReference type="InterPro" id="IPR011008">
    <property type="entry name" value="Dimeric_a/b-barrel"/>
</dbReference>
<protein>
    <submittedName>
        <fullName evidence="4">Dabb family protein</fullName>
    </submittedName>
</protein>